<organism evidence="1 2">
    <name type="scientific">Brevibacillus laterosporus LMG 15441</name>
    <dbReference type="NCBI Taxonomy" id="1042163"/>
    <lineage>
        <taxon>Bacteria</taxon>
        <taxon>Bacillati</taxon>
        <taxon>Bacillota</taxon>
        <taxon>Bacilli</taxon>
        <taxon>Bacillales</taxon>
        <taxon>Paenibacillaceae</taxon>
        <taxon>Brevibacillus</taxon>
    </lineage>
</organism>
<gene>
    <name evidence="1" type="ORF">BRLA_c025000</name>
</gene>
<reference evidence="1 2" key="1">
    <citation type="journal article" date="2011" name="J. Bacteriol.">
        <title>Genome sequence of Brevibacillus laterosporus LMG 15441, a pathogen of invertebrates.</title>
        <authorList>
            <person name="Djukic M."/>
            <person name="Poehlein A."/>
            <person name="Thurmer A."/>
            <person name="Daniel R."/>
        </authorList>
    </citation>
    <scope>NUCLEOTIDE SEQUENCE [LARGE SCALE GENOMIC DNA]</scope>
    <source>
        <strain evidence="1 2">LMG 15441</strain>
    </source>
</reference>
<dbReference type="AlphaFoldDB" id="A0A075RBE3"/>
<name>A0A075RBE3_BRELA</name>
<dbReference type="EMBL" id="CP007806">
    <property type="protein sequence ID" value="AIG26820.1"/>
    <property type="molecule type" value="Genomic_DNA"/>
</dbReference>
<accession>A0A075RBE3</accession>
<evidence type="ECO:0000313" key="2">
    <source>
        <dbReference type="Proteomes" id="UP000005850"/>
    </source>
</evidence>
<evidence type="ECO:0000313" key="1">
    <source>
        <dbReference type="EMBL" id="AIG26820.1"/>
    </source>
</evidence>
<keyword evidence="2" id="KW-1185">Reference proteome</keyword>
<protein>
    <submittedName>
        <fullName evidence="1">Uncharacterized protein</fullName>
    </submittedName>
</protein>
<dbReference type="Proteomes" id="UP000005850">
    <property type="component" value="Chromosome"/>
</dbReference>
<dbReference type="KEGG" id="blr:BRLA_c025000"/>
<sequence length="48" mass="5588">MALFKAYRDQATSQQERDYKIALEEVMNDGTLKGRSHPLSEERPIVKH</sequence>
<dbReference type="HOGENOM" id="CLU_3150224_0_0_9"/>
<proteinExistence type="predicted"/>